<feature type="domain" description="Flavin reductase like" evidence="2">
    <location>
        <begin position="25"/>
        <end position="170"/>
    </location>
</feature>
<evidence type="ECO:0000259" key="2">
    <source>
        <dbReference type="SMART" id="SM00903"/>
    </source>
</evidence>
<dbReference type="PANTHER" id="PTHR30466:SF1">
    <property type="entry name" value="FMN REDUCTASE (NADH) RUTF"/>
    <property type="match status" value="1"/>
</dbReference>
<dbReference type="GO" id="GO:0010181">
    <property type="term" value="F:FMN binding"/>
    <property type="evidence" value="ECO:0007669"/>
    <property type="project" value="InterPro"/>
</dbReference>
<dbReference type="SUPFAM" id="SSF50475">
    <property type="entry name" value="FMN-binding split barrel"/>
    <property type="match status" value="1"/>
</dbReference>
<sequence>MPDSVPASALDSPVQQDAAAFKELMSAFPSGVAVVTVTDRTGEPHGFTCSSLCSVGLAPPTLLICVSNRSGTLAIIRDRGRFAVNLLHSQGRHAAEVFSSGAPDRFSSLPWAPTQRLGLPHLVEHAHAIAECEVTKTTVASDHVIVLGEVAAVTYRQEPPLLYGLRQYATWPSGA</sequence>
<keyword evidence="1" id="KW-0560">Oxidoreductase</keyword>
<dbReference type="RefSeq" id="WP_132488702.1">
    <property type="nucleotide sequence ID" value="NZ_SMKW01000033.1"/>
</dbReference>
<evidence type="ECO:0000313" key="4">
    <source>
        <dbReference type="Proteomes" id="UP000294947"/>
    </source>
</evidence>
<evidence type="ECO:0000256" key="1">
    <source>
        <dbReference type="ARBA" id="ARBA00023002"/>
    </source>
</evidence>
<dbReference type="EMBL" id="SMKW01000033">
    <property type="protein sequence ID" value="TDD47731.1"/>
    <property type="molecule type" value="Genomic_DNA"/>
</dbReference>
<accession>A0A4R4YRA6</accession>
<protein>
    <submittedName>
        <fullName evidence="3">Flavin reductase</fullName>
    </submittedName>
</protein>
<keyword evidence="4" id="KW-1185">Reference proteome</keyword>
<dbReference type="InterPro" id="IPR012349">
    <property type="entry name" value="Split_barrel_FMN-bd"/>
</dbReference>
<comment type="caution">
    <text evidence="3">The sequence shown here is derived from an EMBL/GenBank/DDBJ whole genome shotgun (WGS) entry which is preliminary data.</text>
</comment>
<reference evidence="3 4" key="1">
    <citation type="submission" date="2019-03" db="EMBL/GenBank/DDBJ databases">
        <title>Draft genome sequences of novel Actinobacteria.</title>
        <authorList>
            <person name="Sahin N."/>
            <person name="Ay H."/>
            <person name="Saygin H."/>
        </authorList>
    </citation>
    <scope>NUCLEOTIDE SEQUENCE [LARGE SCALE GENOMIC DNA]</scope>
    <source>
        <strain evidence="3 4">7K502</strain>
    </source>
</reference>
<dbReference type="Pfam" id="PF01613">
    <property type="entry name" value="Flavin_Reduct"/>
    <property type="match status" value="1"/>
</dbReference>
<dbReference type="OrthoDB" id="9792858at2"/>
<name>A0A4R4YRA6_9PSEU</name>
<organism evidence="3 4">
    <name type="scientific">Saccharopolyspora elongata</name>
    <dbReference type="NCBI Taxonomy" id="2530387"/>
    <lineage>
        <taxon>Bacteria</taxon>
        <taxon>Bacillati</taxon>
        <taxon>Actinomycetota</taxon>
        <taxon>Actinomycetes</taxon>
        <taxon>Pseudonocardiales</taxon>
        <taxon>Pseudonocardiaceae</taxon>
        <taxon>Saccharopolyspora</taxon>
    </lineage>
</organism>
<dbReference type="Gene3D" id="2.30.110.10">
    <property type="entry name" value="Electron Transport, Fmn-binding Protein, Chain A"/>
    <property type="match status" value="1"/>
</dbReference>
<dbReference type="InterPro" id="IPR050268">
    <property type="entry name" value="NADH-dep_flavin_reductase"/>
</dbReference>
<dbReference type="InterPro" id="IPR002563">
    <property type="entry name" value="Flavin_Rdtase-like_dom"/>
</dbReference>
<proteinExistence type="predicted"/>
<dbReference type="SMART" id="SM00903">
    <property type="entry name" value="Flavin_Reduct"/>
    <property type="match status" value="1"/>
</dbReference>
<dbReference type="AlphaFoldDB" id="A0A4R4YRA6"/>
<gene>
    <name evidence="3" type="ORF">E1288_24020</name>
</gene>
<dbReference type="PANTHER" id="PTHR30466">
    <property type="entry name" value="FLAVIN REDUCTASE"/>
    <property type="match status" value="1"/>
</dbReference>
<dbReference type="Proteomes" id="UP000294947">
    <property type="component" value="Unassembled WGS sequence"/>
</dbReference>
<evidence type="ECO:0000313" key="3">
    <source>
        <dbReference type="EMBL" id="TDD47731.1"/>
    </source>
</evidence>
<dbReference type="GO" id="GO:0042602">
    <property type="term" value="F:riboflavin reductase (NADPH) activity"/>
    <property type="evidence" value="ECO:0007669"/>
    <property type="project" value="TreeGrafter"/>
</dbReference>